<evidence type="ECO:0000313" key="1">
    <source>
        <dbReference type="EMBL" id="KAA6393896.1"/>
    </source>
</evidence>
<protein>
    <submittedName>
        <fullName evidence="1">Uncharacterized protein</fullName>
    </submittedName>
</protein>
<dbReference type="AlphaFoldDB" id="A0A5J4WGV6"/>
<accession>A0A5J4WGV6</accession>
<dbReference type="SUPFAM" id="SSF48371">
    <property type="entry name" value="ARM repeat"/>
    <property type="match status" value="1"/>
</dbReference>
<gene>
    <name evidence="1" type="ORF">EZS28_010580</name>
</gene>
<sequence>MQSISLSPTSYIQTFRICDVNVLIGSLELLRHLPFESTPFVEKLFLFPQFGNSLMNLMRFERNKGNKQKIQQMIDEHLSLRIRHLSLQTLSSIQWAGGPNVQNQLILQNGYVNELIQCIGNGGGSFESNKRIIINSLESLRSIFTLLSDGESWCPSQKQLIKSCEEIIEPESGIEEIETHLFHIDQSVGKWVRLNGLWTKMILLQKW</sequence>
<dbReference type="Proteomes" id="UP000324800">
    <property type="component" value="Unassembled WGS sequence"/>
</dbReference>
<organism evidence="1 2">
    <name type="scientific">Streblomastix strix</name>
    <dbReference type="NCBI Taxonomy" id="222440"/>
    <lineage>
        <taxon>Eukaryota</taxon>
        <taxon>Metamonada</taxon>
        <taxon>Preaxostyla</taxon>
        <taxon>Oxymonadida</taxon>
        <taxon>Streblomastigidae</taxon>
        <taxon>Streblomastix</taxon>
    </lineage>
</organism>
<proteinExistence type="predicted"/>
<reference evidence="1 2" key="1">
    <citation type="submission" date="2019-03" db="EMBL/GenBank/DDBJ databases">
        <title>Single cell metagenomics reveals metabolic interactions within the superorganism composed of flagellate Streblomastix strix and complex community of Bacteroidetes bacteria on its surface.</title>
        <authorList>
            <person name="Treitli S.C."/>
            <person name="Kolisko M."/>
            <person name="Husnik F."/>
            <person name="Keeling P."/>
            <person name="Hampl V."/>
        </authorList>
    </citation>
    <scope>NUCLEOTIDE SEQUENCE [LARGE SCALE GENOMIC DNA]</scope>
    <source>
        <strain evidence="1">ST1C</strain>
    </source>
</reference>
<dbReference type="InterPro" id="IPR016024">
    <property type="entry name" value="ARM-type_fold"/>
</dbReference>
<evidence type="ECO:0000313" key="2">
    <source>
        <dbReference type="Proteomes" id="UP000324800"/>
    </source>
</evidence>
<dbReference type="EMBL" id="SNRW01002106">
    <property type="protein sequence ID" value="KAA6393896.1"/>
    <property type="molecule type" value="Genomic_DNA"/>
</dbReference>
<name>A0A5J4WGV6_9EUKA</name>
<comment type="caution">
    <text evidence="1">The sequence shown here is derived from an EMBL/GenBank/DDBJ whole genome shotgun (WGS) entry which is preliminary data.</text>
</comment>